<dbReference type="InParanoid" id="B0E0M6"/>
<dbReference type="KEGG" id="lbc:LACBIDRAFT_316290"/>
<proteinExistence type="predicted"/>
<sequence length="127" mass="14585">MIELFVKKTWDSLSMQRHKVRCSNSGNTDTKPRSPTPGVQAMLGGLFNHDWRTHGNIWEAWDIFAGKPRHHASQQLYICLIAADIDFYNTSCAHYLQGHFFLDWRGITALYAVFSPAKAKVFLDTRI</sequence>
<name>B0E0M6_LACBS</name>
<keyword evidence="2" id="KW-1185">Reference proteome</keyword>
<reference evidence="1 2" key="1">
    <citation type="journal article" date="2008" name="Nature">
        <title>The genome of Laccaria bicolor provides insights into mycorrhizal symbiosis.</title>
        <authorList>
            <person name="Martin F."/>
            <person name="Aerts A."/>
            <person name="Ahren D."/>
            <person name="Brun A."/>
            <person name="Danchin E.G.J."/>
            <person name="Duchaussoy F."/>
            <person name="Gibon J."/>
            <person name="Kohler A."/>
            <person name="Lindquist E."/>
            <person name="Pereda V."/>
            <person name="Salamov A."/>
            <person name="Shapiro H.J."/>
            <person name="Wuyts J."/>
            <person name="Blaudez D."/>
            <person name="Buee M."/>
            <person name="Brokstein P."/>
            <person name="Canbaeck B."/>
            <person name="Cohen D."/>
            <person name="Courty P.E."/>
            <person name="Coutinho P.M."/>
            <person name="Delaruelle C."/>
            <person name="Detter J.C."/>
            <person name="Deveau A."/>
            <person name="DiFazio S."/>
            <person name="Duplessis S."/>
            <person name="Fraissinet-Tachet L."/>
            <person name="Lucic E."/>
            <person name="Frey-Klett P."/>
            <person name="Fourrey C."/>
            <person name="Feussner I."/>
            <person name="Gay G."/>
            <person name="Grimwood J."/>
            <person name="Hoegger P.J."/>
            <person name="Jain P."/>
            <person name="Kilaru S."/>
            <person name="Labbe J."/>
            <person name="Lin Y.C."/>
            <person name="Legue V."/>
            <person name="Le Tacon F."/>
            <person name="Marmeisse R."/>
            <person name="Melayah D."/>
            <person name="Montanini B."/>
            <person name="Muratet M."/>
            <person name="Nehls U."/>
            <person name="Niculita-Hirzel H."/>
            <person name="Oudot-Le Secq M.P."/>
            <person name="Peter M."/>
            <person name="Quesneville H."/>
            <person name="Rajashekar B."/>
            <person name="Reich M."/>
            <person name="Rouhier N."/>
            <person name="Schmutz J."/>
            <person name="Yin T."/>
            <person name="Chalot M."/>
            <person name="Henrissat B."/>
            <person name="Kuees U."/>
            <person name="Lucas S."/>
            <person name="Van de Peer Y."/>
            <person name="Podila G.K."/>
            <person name="Polle A."/>
            <person name="Pukkila P.J."/>
            <person name="Richardson P.M."/>
            <person name="Rouze P."/>
            <person name="Sanders I.R."/>
            <person name="Stajich J.E."/>
            <person name="Tunlid A."/>
            <person name="Tuskan G."/>
            <person name="Grigoriev I.V."/>
        </authorList>
    </citation>
    <scope>NUCLEOTIDE SEQUENCE [LARGE SCALE GENOMIC DNA]</scope>
    <source>
        <strain evidence="2">S238N-H82 / ATCC MYA-4686</strain>
    </source>
</reference>
<protein>
    <submittedName>
        <fullName evidence="1">Predicted protein</fullName>
    </submittedName>
</protein>
<organism evidence="2">
    <name type="scientific">Laccaria bicolor (strain S238N-H82 / ATCC MYA-4686)</name>
    <name type="common">Bicoloured deceiver</name>
    <name type="synonym">Laccaria laccata var. bicolor</name>
    <dbReference type="NCBI Taxonomy" id="486041"/>
    <lineage>
        <taxon>Eukaryota</taxon>
        <taxon>Fungi</taxon>
        <taxon>Dikarya</taxon>
        <taxon>Basidiomycota</taxon>
        <taxon>Agaricomycotina</taxon>
        <taxon>Agaricomycetes</taxon>
        <taxon>Agaricomycetidae</taxon>
        <taxon>Agaricales</taxon>
        <taxon>Agaricineae</taxon>
        <taxon>Hydnangiaceae</taxon>
        <taxon>Laccaria</taxon>
    </lineage>
</organism>
<dbReference type="OrthoDB" id="202415at2759"/>
<evidence type="ECO:0000313" key="2">
    <source>
        <dbReference type="Proteomes" id="UP000001194"/>
    </source>
</evidence>
<dbReference type="AlphaFoldDB" id="B0E0M6"/>
<accession>B0E0M6</accession>
<dbReference type="Proteomes" id="UP000001194">
    <property type="component" value="Unassembled WGS sequence"/>
</dbReference>
<dbReference type="GeneID" id="6085402"/>
<dbReference type="HOGENOM" id="CLU_1970934_0_0_1"/>
<evidence type="ECO:0000313" key="1">
    <source>
        <dbReference type="EMBL" id="EDQ99613.1"/>
    </source>
</evidence>
<dbReference type="EMBL" id="DS547161">
    <property type="protein sequence ID" value="EDQ99613.1"/>
    <property type="molecule type" value="Genomic_DNA"/>
</dbReference>
<dbReference type="RefSeq" id="XP_001889724.1">
    <property type="nucleotide sequence ID" value="XM_001889689.1"/>
</dbReference>
<gene>
    <name evidence="1" type="ORF">LACBIDRAFT_316290</name>
</gene>